<sequence>MLIKMIGDAKEDAADEMQLNLAVNEQKEKITEKVILSMTAKELHKAQEEVSRLIDELQTAIKSNRGHLSKLGPQLQAEQEQFSSYIYQHIKSLPANTFIPGGLQLKVFENGKDTGETSVYISKKDLGSNSPTQTGNMERSRDSLLQMFTFWVISSPSFPPAPRPHQLLLKIHQKLQGSSISPPGLNFSSIQLFDEHGQEIKNPLSLENKQKIWVSYGKAYRSPLIPVLGLTFDQVTVFDRGGITVAYKTFLDPNAVLLHGCDNWEICEGFPINFNCTNQQIPNQFEKVDLGNHFLQNKVDPNVVLHASVSIGKRSSSSSEGGSSESQIAPSTLWPAASVWLITKTGMILSRAITQGCLAIGHPIRVKTAEGTSMEGYKLILQKRHKGDESQKWVFGTDGCIYSKKPDAKEYTLYDSSYLQFEDLQFEQNDKSIVLEVRRVAMPEVG</sequence>
<dbReference type="InterPro" id="IPR057424">
    <property type="entry name" value="Ubiquitin_DCDC1"/>
</dbReference>
<dbReference type="InterPro" id="IPR043188">
    <property type="entry name" value="DCDC1"/>
</dbReference>
<dbReference type="PANTHER" id="PTHR46302">
    <property type="entry name" value="DOUBLECORTIN DOMAIN-CONTAINING PROTEIN 1"/>
    <property type="match status" value="1"/>
</dbReference>
<name>A0ABM0QIU9_GALVR</name>
<dbReference type="InterPro" id="IPR035992">
    <property type="entry name" value="Ricin_B-like_lectins"/>
</dbReference>
<feature type="coiled-coil region" evidence="1">
    <location>
        <begin position="36"/>
        <end position="63"/>
    </location>
</feature>
<dbReference type="PANTHER" id="PTHR46302:SF3">
    <property type="entry name" value="DOUBLECORTIN DOMAIN-CONTAINING PROTEIN 1"/>
    <property type="match status" value="1"/>
</dbReference>
<evidence type="ECO:0000256" key="1">
    <source>
        <dbReference type="SAM" id="Coils"/>
    </source>
</evidence>
<keyword evidence="3" id="KW-1185">Reference proteome</keyword>
<protein>
    <submittedName>
        <fullName evidence="4">Uncharacterized protein LOC103588404</fullName>
    </submittedName>
</protein>
<organism evidence="3 4">
    <name type="scientific">Galeopterus variegatus</name>
    <name type="common">Malayan flying lemur</name>
    <name type="synonym">Cynocephalus variegatus</name>
    <dbReference type="NCBI Taxonomy" id="482537"/>
    <lineage>
        <taxon>Eukaryota</taxon>
        <taxon>Metazoa</taxon>
        <taxon>Chordata</taxon>
        <taxon>Craniata</taxon>
        <taxon>Vertebrata</taxon>
        <taxon>Euteleostomi</taxon>
        <taxon>Mammalia</taxon>
        <taxon>Eutheria</taxon>
        <taxon>Euarchontoglires</taxon>
        <taxon>Dermoptera</taxon>
        <taxon>Cynocephalidae</taxon>
        <taxon>Galeopterus</taxon>
    </lineage>
</organism>
<evidence type="ECO:0000313" key="3">
    <source>
        <dbReference type="Proteomes" id="UP000694923"/>
    </source>
</evidence>
<dbReference type="Proteomes" id="UP000694923">
    <property type="component" value="Unplaced"/>
</dbReference>
<dbReference type="SUPFAM" id="SSF50370">
    <property type="entry name" value="Ricin B-like lectins"/>
    <property type="match status" value="1"/>
</dbReference>
<feature type="domain" description="Doublecortin" evidence="2">
    <location>
        <begin position="165"/>
        <end position="222"/>
    </location>
</feature>
<gene>
    <name evidence="4" type="primary">LOC103588404</name>
</gene>
<dbReference type="RefSeq" id="XP_008568290.1">
    <property type="nucleotide sequence ID" value="XM_008570068.1"/>
</dbReference>
<dbReference type="Pfam" id="PF25510">
    <property type="entry name" value="Ubiquitin_DCDC1"/>
    <property type="match status" value="2"/>
</dbReference>
<evidence type="ECO:0000313" key="4">
    <source>
        <dbReference type="RefSeq" id="XP_008568290.1"/>
    </source>
</evidence>
<feature type="domain" description="Doublecortin" evidence="2">
    <location>
        <begin position="102"/>
        <end position="146"/>
    </location>
</feature>
<accession>A0ABM0QIU9</accession>
<proteinExistence type="predicted"/>
<evidence type="ECO:0000259" key="2">
    <source>
        <dbReference type="Pfam" id="PF25510"/>
    </source>
</evidence>
<reference evidence="4" key="1">
    <citation type="submission" date="2025-08" db="UniProtKB">
        <authorList>
            <consortium name="RefSeq"/>
        </authorList>
    </citation>
    <scope>IDENTIFICATION</scope>
</reference>
<dbReference type="GeneID" id="103588404"/>
<keyword evidence="1" id="KW-0175">Coiled coil</keyword>